<dbReference type="EMBL" id="VVIM01000002">
    <property type="protein sequence ID" value="KAB0801591.1"/>
    <property type="molecule type" value="Genomic_DNA"/>
</dbReference>
<dbReference type="SMART" id="SM00587">
    <property type="entry name" value="CHK"/>
    <property type="match status" value="1"/>
</dbReference>
<sequence>MTQTDVLVTNEVVLNLEELLKKLGTRNYIINISAGTIKGDNFLGVIAKVQVTGETATGEHVIQNFIVKSAPRNENFRMFAPVHAAYEREIYIYSKVLPAFLKLQNDRGIQNPFRSYAKYYDSSVADMNEALIMEDMKEYGFKLHDRHRPLDYNHTLLVLREYGKFHALSFALRDQEPKIFAELAEETQENFFNGMNSTELHNSFQSQSERALNALHPITHKFAHEKFKKFQNNMTDVINAAVKSDLSDPYSVIGHGDCWINNFLFKYDDTNRVPLEMCILDWQLARLGSPALDLGYFLFTCTSKELRDEKYNSLIQEYYKSFRSFLKELGSDADKLFPFDVLQEHLKKYCVYGLCMAVIVLLILISDTEEIPDIHNISSNEHVMDKLNYEPKNIEVYNSRVRDIIFDFIKLGYNF</sequence>
<dbReference type="Gene3D" id="3.90.1200.10">
    <property type="match status" value="1"/>
</dbReference>
<name>A0A5N4AW80_PHOPY</name>
<dbReference type="InParanoid" id="A0A5N4AW80"/>
<evidence type="ECO:0000259" key="1">
    <source>
        <dbReference type="SMART" id="SM00587"/>
    </source>
</evidence>
<feature type="domain" description="CHK kinase-like" evidence="1">
    <location>
        <begin position="131"/>
        <end position="328"/>
    </location>
</feature>
<dbReference type="PANTHER" id="PTHR11012">
    <property type="entry name" value="PROTEIN KINASE-LIKE DOMAIN-CONTAINING"/>
    <property type="match status" value="1"/>
</dbReference>
<reference evidence="2 3" key="1">
    <citation type="journal article" date="2018" name="Elife">
        <title>Firefly genomes illuminate parallel origins of bioluminescence in beetles.</title>
        <authorList>
            <person name="Fallon T.R."/>
            <person name="Lower S.E."/>
            <person name="Chang C.H."/>
            <person name="Bessho-Uehara M."/>
            <person name="Martin G.J."/>
            <person name="Bewick A.J."/>
            <person name="Behringer M."/>
            <person name="Debat H.J."/>
            <person name="Wong I."/>
            <person name="Day J.C."/>
            <person name="Suvorov A."/>
            <person name="Silva C.J."/>
            <person name="Stanger-Hall K.F."/>
            <person name="Hall D.W."/>
            <person name="Schmitz R.J."/>
            <person name="Nelson D.R."/>
            <person name="Lewis S.M."/>
            <person name="Shigenobu S."/>
            <person name="Bybee S.M."/>
            <person name="Larracuente A.M."/>
            <person name="Oba Y."/>
            <person name="Weng J.K."/>
        </authorList>
    </citation>
    <scope>NUCLEOTIDE SEQUENCE [LARGE SCALE GENOMIC DNA]</scope>
    <source>
        <strain evidence="2">1611_PpyrPB1</strain>
        <tissue evidence="2">Whole body</tissue>
    </source>
</reference>
<dbReference type="OrthoDB" id="190089at2759"/>
<dbReference type="InterPro" id="IPR015897">
    <property type="entry name" value="CHK_kinase-like"/>
</dbReference>
<dbReference type="AlphaFoldDB" id="A0A5N4AW80"/>
<dbReference type="SUPFAM" id="SSF56112">
    <property type="entry name" value="Protein kinase-like (PK-like)"/>
    <property type="match status" value="1"/>
</dbReference>
<dbReference type="InterPro" id="IPR004119">
    <property type="entry name" value="EcKL"/>
</dbReference>
<proteinExistence type="predicted"/>
<comment type="caution">
    <text evidence="2">The sequence shown here is derived from an EMBL/GenBank/DDBJ whole genome shotgun (WGS) entry which is preliminary data.</text>
</comment>
<dbReference type="Pfam" id="PF02958">
    <property type="entry name" value="EcKL"/>
    <property type="match status" value="1"/>
</dbReference>
<dbReference type="Proteomes" id="UP000327044">
    <property type="component" value="Unassembled WGS sequence"/>
</dbReference>
<keyword evidence="3" id="KW-1185">Reference proteome</keyword>
<gene>
    <name evidence="2" type="ORF">PPYR_03777</name>
</gene>
<protein>
    <recommendedName>
        <fullName evidence="1">CHK kinase-like domain-containing protein</fullName>
    </recommendedName>
</protein>
<dbReference type="PANTHER" id="PTHR11012:SF30">
    <property type="entry name" value="PROTEIN KINASE-LIKE DOMAIN-CONTAINING"/>
    <property type="match status" value="1"/>
</dbReference>
<organism evidence="2 3">
    <name type="scientific">Photinus pyralis</name>
    <name type="common">Common eastern firefly</name>
    <name type="synonym">Lampyris pyralis</name>
    <dbReference type="NCBI Taxonomy" id="7054"/>
    <lineage>
        <taxon>Eukaryota</taxon>
        <taxon>Metazoa</taxon>
        <taxon>Ecdysozoa</taxon>
        <taxon>Arthropoda</taxon>
        <taxon>Hexapoda</taxon>
        <taxon>Insecta</taxon>
        <taxon>Pterygota</taxon>
        <taxon>Neoptera</taxon>
        <taxon>Endopterygota</taxon>
        <taxon>Coleoptera</taxon>
        <taxon>Polyphaga</taxon>
        <taxon>Elateriformia</taxon>
        <taxon>Elateroidea</taxon>
        <taxon>Lampyridae</taxon>
        <taxon>Lampyrinae</taxon>
        <taxon>Photinus</taxon>
    </lineage>
</organism>
<accession>A0A5N4AW80</accession>
<dbReference type="InterPro" id="IPR011009">
    <property type="entry name" value="Kinase-like_dom_sf"/>
</dbReference>
<evidence type="ECO:0000313" key="3">
    <source>
        <dbReference type="Proteomes" id="UP000327044"/>
    </source>
</evidence>
<evidence type="ECO:0000313" key="2">
    <source>
        <dbReference type="EMBL" id="KAB0801591.1"/>
    </source>
</evidence>